<dbReference type="Proteomes" id="UP000481033">
    <property type="component" value="Unassembled WGS sequence"/>
</dbReference>
<keyword evidence="1" id="KW-0602">Photosynthesis</keyword>
<accession>A0A6M0RFY1</accession>
<dbReference type="EMBL" id="QXHD01000003">
    <property type="protein sequence ID" value="NEZ54541.1"/>
    <property type="molecule type" value="Genomic_DNA"/>
</dbReference>
<name>A0A6M0RFY1_9CYAN</name>
<dbReference type="RefSeq" id="WP_163669490.1">
    <property type="nucleotide sequence ID" value="NZ_QXHD01000003.1"/>
</dbReference>
<keyword evidence="2" id="KW-1133">Transmembrane helix</keyword>
<dbReference type="PANTHER" id="PTHR19271:SF16">
    <property type="entry name" value="CYTOCHROME B"/>
    <property type="match status" value="1"/>
</dbReference>
<feature type="transmembrane region" description="Helical" evidence="2">
    <location>
        <begin position="190"/>
        <end position="216"/>
    </location>
</feature>
<keyword evidence="2" id="KW-0472">Membrane</keyword>
<sequence>MADKDVALAGKIANFINRFPDDWQEYQDWLRAIMSSRPGLLEQYPAWQATLIFRWRLFYFVSYVASGIFFRWLLNRIKDCFPSRTWQTPERGVVVGQHKPYRYRLQRVATLLAIVELTLCGMAALTGVMLAFYYQPTALGAHTSLSMIANNVANGTLILSLHDVAGNGLIVFSLIQIVVMFLGREFLLPWLTAWISGILLALTAMALSWTAIVLAWEQTGFWRFKIELNILGSLPLVGPTLRDVLSGGSGISSFTLQHMYMLHSYVLAIAAIFLSITHLATLILQEQQCQPKETQSS</sequence>
<gene>
    <name evidence="4" type="ORF">DXZ20_02295</name>
</gene>
<organism evidence="4 5">
    <name type="scientific">Adonisia turfae CCMR0081</name>
    <dbReference type="NCBI Taxonomy" id="2292702"/>
    <lineage>
        <taxon>Bacteria</taxon>
        <taxon>Bacillati</taxon>
        <taxon>Cyanobacteriota</taxon>
        <taxon>Adonisia</taxon>
        <taxon>Adonisia turfae</taxon>
    </lineage>
</organism>
<dbReference type="AlphaFoldDB" id="A0A6M0RFY1"/>
<dbReference type="GO" id="GO:0015979">
    <property type="term" value="P:photosynthesis"/>
    <property type="evidence" value="ECO:0007669"/>
    <property type="project" value="UniProtKB-KW"/>
</dbReference>
<feature type="transmembrane region" description="Helical" evidence="2">
    <location>
        <begin position="164"/>
        <end position="183"/>
    </location>
</feature>
<protein>
    <submittedName>
        <fullName evidence="4">Cytochrome bc complex cytochrome b subunit</fullName>
    </submittedName>
</protein>
<evidence type="ECO:0000256" key="1">
    <source>
        <dbReference type="ARBA" id="ARBA00022531"/>
    </source>
</evidence>
<feature type="transmembrane region" description="Helical" evidence="2">
    <location>
        <begin position="262"/>
        <end position="284"/>
    </location>
</feature>
<dbReference type="PROSITE" id="PS51002">
    <property type="entry name" value="CYTB_NTER"/>
    <property type="match status" value="1"/>
</dbReference>
<proteinExistence type="predicted"/>
<feature type="transmembrane region" description="Helical" evidence="2">
    <location>
        <begin position="108"/>
        <end position="134"/>
    </location>
</feature>
<feature type="transmembrane region" description="Helical" evidence="2">
    <location>
        <begin position="57"/>
        <end position="74"/>
    </location>
</feature>
<dbReference type="GO" id="GO:0016491">
    <property type="term" value="F:oxidoreductase activity"/>
    <property type="evidence" value="ECO:0007669"/>
    <property type="project" value="InterPro"/>
</dbReference>
<keyword evidence="2" id="KW-0812">Transmembrane</keyword>
<keyword evidence="5" id="KW-1185">Reference proteome</keyword>
<reference evidence="4 5" key="1">
    <citation type="journal article" date="2020" name="Microb. Ecol.">
        <title>Ecogenomics of the Marine Benthic Filamentous Cyanobacterium Adonisia.</title>
        <authorList>
            <person name="Walter J.M."/>
            <person name="Coutinho F.H."/>
            <person name="Leomil L."/>
            <person name="Hargreaves P.I."/>
            <person name="Campeao M.E."/>
            <person name="Vieira V.V."/>
            <person name="Silva B.S."/>
            <person name="Fistarol G.O."/>
            <person name="Salomon P.S."/>
            <person name="Sawabe T."/>
            <person name="Mino S."/>
            <person name="Hosokawa M."/>
            <person name="Miyashita H."/>
            <person name="Maruyama F."/>
            <person name="van Verk M.C."/>
            <person name="Dutilh B.E."/>
            <person name="Thompson C.C."/>
            <person name="Thompson F.L."/>
        </authorList>
    </citation>
    <scope>NUCLEOTIDE SEQUENCE [LARGE SCALE GENOMIC DNA]</scope>
    <source>
        <strain evidence="4 5">CCMR0081</strain>
    </source>
</reference>
<dbReference type="PANTHER" id="PTHR19271">
    <property type="entry name" value="CYTOCHROME B"/>
    <property type="match status" value="1"/>
</dbReference>
<evidence type="ECO:0000313" key="4">
    <source>
        <dbReference type="EMBL" id="NEZ54541.1"/>
    </source>
</evidence>
<dbReference type="InterPro" id="IPR016174">
    <property type="entry name" value="Di-haem_cyt_TM"/>
</dbReference>
<comment type="caution">
    <text evidence="4">The sequence shown here is derived from an EMBL/GenBank/DDBJ whole genome shotgun (WGS) entry which is preliminary data.</text>
</comment>
<evidence type="ECO:0000259" key="3">
    <source>
        <dbReference type="PROSITE" id="PS51002"/>
    </source>
</evidence>
<feature type="domain" description="Cytochrome b/b6 N-terminal region profile" evidence="3">
    <location>
        <begin position="69"/>
        <end position="291"/>
    </location>
</feature>
<dbReference type="GO" id="GO:0016020">
    <property type="term" value="C:membrane"/>
    <property type="evidence" value="ECO:0007669"/>
    <property type="project" value="InterPro"/>
</dbReference>
<dbReference type="Gene3D" id="1.20.810.10">
    <property type="entry name" value="Cytochrome Bc1 Complex, Chain C"/>
    <property type="match status" value="1"/>
</dbReference>
<evidence type="ECO:0000256" key="2">
    <source>
        <dbReference type="SAM" id="Phobius"/>
    </source>
</evidence>
<dbReference type="SUPFAM" id="SSF81342">
    <property type="entry name" value="Transmembrane di-heme cytochromes"/>
    <property type="match status" value="1"/>
</dbReference>
<evidence type="ECO:0000313" key="5">
    <source>
        <dbReference type="Proteomes" id="UP000481033"/>
    </source>
</evidence>
<dbReference type="GO" id="GO:0022904">
    <property type="term" value="P:respiratory electron transport chain"/>
    <property type="evidence" value="ECO:0007669"/>
    <property type="project" value="InterPro"/>
</dbReference>
<dbReference type="Pfam" id="PF00033">
    <property type="entry name" value="Cytochrome_B"/>
    <property type="match status" value="1"/>
</dbReference>
<dbReference type="InterPro" id="IPR005797">
    <property type="entry name" value="Cyt_b/b6_N"/>
</dbReference>
<dbReference type="InterPro" id="IPR027387">
    <property type="entry name" value="Cytb/b6-like_sf"/>
</dbReference>
<dbReference type="GO" id="GO:0009055">
    <property type="term" value="F:electron transfer activity"/>
    <property type="evidence" value="ECO:0007669"/>
    <property type="project" value="InterPro"/>
</dbReference>